<name>A0A7Y0AZ53_9HYPH</name>
<dbReference type="RefSeq" id="WP_169594488.1">
    <property type="nucleotide sequence ID" value="NZ_JABBGK010000004.1"/>
</dbReference>
<keyword evidence="6" id="KW-1185">Reference proteome</keyword>
<dbReference type="PANTHER" id="PTHR46796">
    <property type="entry name" value="HTH-TYPE TRANSCRIPTIONAL ACTIVATOR RHAS-RELATED"/>
    <property type="match status" value="1"/>
</dbReference>
<dbReference type="Gene3D" id="3.40.50.880">
    <property type="match status" value="1"/>
</dbReference>
<keyword evidence="3" id="KW-0804">Transcription</keyword>
<dbReference type="InterPro" id="IPR009057">
    <property type="entry name" value="Homeodomain-like_sf"/>
</dbReference>
<evidence type="ECO:0000256" key="1">
    <source>
        <dbReference type="ARBA" id="ARBA00023015"/>
    </source>
</evidence>
<proteinExistence type="predicted"/>
<dbReference type="EMBL" id="JABBGK010000004">
    <property type="protein sequence ID" value="NML76159.1"/>
    <property type="molecule type" value="Genomic_DNA"/>
</dbReference>
<dbReference type="SUPFAM" id="SSF52317">
    <property type="entry name" value="Class I glutamine amidotransferase-like"/>
    <property type="match status" value="1"/>
</dbReference>
<dbReference type="PROSITE" id="PS00041">
    <property type="entry name" value="HTH_ARAC_FAMILY_1"/>
    <property type="match status" value="1"/>
</dbReference>
<dbReference type="InterPro" id="IPR018062">
    <property type="entry name" value="HTH_AraC-typ_CS"/>
</dbReference>
<gene>
    <name evidence="5" type="ORF">HHL25_18650</name>
</gene>
<keyword evidence="2" id="KW-0238">DNA-binding</keyword>
<dbReference type="InterPro" id="IPR018060">
    <property type="entry name" value="HTH_AraC"/>
</dbReference>
<dbReference type="SUPFAM" id="SSF46689">
    <property type="entry name" value="Homeodomain-like"/>
    <property type="match status" value="2"/>
</dbReference>
<dbReference type="AlphaFoldDB" id="A0A7Y0AZ53"/>
<dbReference type="PROSITE" id="PS01124">
    <property type="entry name" value="HTH_ARAC_FAMILY_2"/>
    <property type="match status" value="1"/>
</dbReference>
<comment type="caution">
    <text evidence="5">The sequence shown here is derived from an EMBL/GenBank/DDBJ whole genome shotgun (WGS) entry which is preliminary data.</text>
</comment>
<evidence type="ECO:0000256" key="2">
    <source>
        <dbReference type="ARBA" id="ARBA00023125"/>
    </source>
</evidence>
<dbReference type="Pfam" id="PF12833">
    <property type="entry name" value="HTH_18"/>
    <property type="match status" value="1"/>
</dbReference>
<evidence type="ECO:0000256" key="3">
    <source>
        <dbReference type="ARBA" id="ARBA00023163"/>
    </source>
</evidence>
<dbReference type="InterPro" id="IPR050204">
    <property type="entry name" value="AraC_XylS_family_regulators"/>
</dbReference>
<feature type="domain" description="HTH araC/xylS-type" evidence="4">
    <location>
        <begin position="220"/>
        <end position="318"/>
    </location>
</feature>
<dbReference type="GO" id="GO:0003700">
    <property type="term" value="F:DNA-binding transcription factor activity"/>
    <property type="evidence" value="ECO:0007669"/>
    <property type="project" value="InterPro"/>
</dbReference>
<dbReference type="InterPro" id="IPR029062">
    <property type="entry name" value="Class_I_gatase-like"/>
</dbReference>
<dbReference type="GO" id="GO:0043565">
    <property type="term" value="F:sequence-specific DNA binding"/>
    <property type="evidence" value="ECO:0007669"/>
    <property type="project" value="InterPro"/>
</dbReference>
<sequence length="329" mass="36480">MSDQSPASTLLDLLVVPETNLILVASVIEPLRVANRVSGLELYRWRIFSPDGQPIETKSQIPIPVEGAFRPDADSAPLFVLSSHNWRRYATSGLKMQIARAARHRTMMAGIESGSWLLADTALLDNFSATTHWEDYEEFAAAYPQIRAVRERFVIDGKRITTGGSLPTLDLMLELIRRRHGYSLALEVSRQFIYEQGGVSGEATAMPSTGSIRLADPRVSQAMRVMEEYIEQPLPLVRLARRVGVSERRLQSLFTAAIGVPPHVHYLALRLNAARRKVIETRLAFADVAAATGFNSASAFARSYRAHFRESPSETRRRLKFSGAGTGSG</sequence>
<dbReference type="PANTHER" id="PTHR46796:SF6">
    <property type="entry name" value="ARAC SUBFAMILY"/>
    <property type="match status" value="1"/>
</dbReference>
<accession>A0A7Y0AZ53</accession>
<dbReference type="Gene3D" id="1.10.10.60">
    <property type="entry name" value="Homeodomain-like"/>
    <property type="match status" value="1"/>
</dbReference>
<evidence type="ECO:0000313" key="5">
    <source>
        <dbReference type="EMBL" id="NML76159.1"/>
    </source>
</evidence>
<dbReference type="CDD" id="cd03136">
    <property type="entry name" value="GATase1_AraC_ArgR_like"/>
    <property type="match status" value="1"/>
</dbReference>
<dbReference type="SMART" id="SM00342">
    <property type="entry name" value="HTH_ARAC"/>
    <property type="match status" value="1"/>
</dbReference>
<organism evidence="5 6">
    <name type="scientific">Rhizobium terricola</name>
    <dbReference type="NCBI Taxonomy" id="2728849"/>
    <lineage>
        <taxon>Bacteria</taxon>
        <taxon>Pseudomonadati</taxon>
        <taxon>Pseudomonadota</taxon>
        <taxon>Alphaproteobacteria</taxon>
        <taxon>Hyphomicrobiales</taxon>
        <taxon>Rhizobiaceae</taxon>
        <taxon>Rhizobium/Agrobacterium group</taxon>
        <taxon>Rhizobium</taxon>
    </lineage>
</organism>
<keyword evidence="1" id="KW-0805">Transcription regulation</keyword>
<protein>
    <submittedName>
        <fullName evidence="5">GlxA family transcriptional regulator</fullName>
    </submittedName>
</protein>
<dbReference type="Proteomes" id="UP000541470">
    <property type="component" value="Unassembled WGS sequence"/>
</dbReference>
<reference evidence="5 6" key="1">
    <citation type="submission" date="2020-04" db="EMBL/GenBank/DDBJ databases">
        <title>Rhizobium sp. S-51 isolated from soil.</title>
        <authorList>
            <person name="Dahal R.H."/>
        </authorList>
    </citation>
    <scope>NUCLEOTIDE SEQUENCE [LARGE SCALE GENOMIC DNA]</scope>
    <source>
        <strain evidence="5 6">S-51</strain>
    </source>
</reference>
<evidence type="ECO:0000313" key="6">
    <source>
        <dbReference type="Proteomes" id="UP000541470"/>
    </source>
</evidence>
<evidence type="ECO:0000259" key="4">
    <source>
        <dbReference type="PROSITE" id="PS01124"/>
    </source>
</evidence>